<accession>A0A1S3J5I8</accession>
<dbReference type="SUPFAM" id="SSF52540">
    <property type="entry name" value="P-loop containing nucleoside triphosphate hydrolases"/>
    <property type="match status" value="1"/>
</dbReference>
<dbReference type="InterPro" id="IPR027417">
    <property type="entry name" value="P-loop_NTPase"/>
</dbReference>
<keyword evidence="3" id="KW-0808">Transferase</keyword>
<organism evidence="11 12">
    <name type="scientific">Lingula anatina</name>
    <name type="common">Brachiopod</name>
    <name type="synonym">Lingula unguis</name>
    <dbReference type="NCBI Taxonomy" id="7574"/>
    <lineage>
        <taxon>Eukaryota</taxon>
        <taxon>Metazoa</taxon>
        <taxon>Spiralia</taxon>
        <taxon>Lophotrochozoa</taxon>
        <taxon>Brachiopoda</taxon>
        <taxon>Linguliformea</taxon>
        <taxon>Lingulata</taxon>
        <taxon>Lingulida</taxon>
        <taxon>Linguloidea</taxon>
        <taxon>Lingulidae</taxon>
        <taxon>Lingula</taxon>
    </lineage>
</organism>
<keyword evidence="7" id="KW-0333">Golgi apparatus</keyword>
<dbReference type="PANTHER" id="PTHR14647:SF87">
    <property type="entry name" value="PUTATIVE-RELATED"/>
    <property type="match status" value="1"/>
</dbReference>
<evidence type="ECO:0000256" key="5">
    <source>
        <dbReference type="ARBA" id="ARBA00022968"/>
    </source>
</evidence>
<evidence type="ECO:0000256" key="6">
    <source>
        <dbReference type="ARBA" id="ARBA00022989"/>
    </source>
</evidence>
<feature type="transmembrane region" description="Helical" evidence="10">
    <location>
        <begin position="6"/>
        <end position="27"/>
    </location>
</feature>
<dbReference type="KEGG" id="lak:106170356"/>
<sequence>MRGLRLIYIFTLFALTGYFILVLRFFYIRTHAQGLYRGYLYDSNVFPVSRDADAWPSKQNMNSSSQVFPLRYNEPRNITACEPRKHIVYLKTTKCFSTTFHHIMKRFALKYDLNILKPKAKGHFYPTKPLRPRRITKEDALYKPRMTYDMIVDHMVFDYDVVSSMMPSDSFYVGVVREPFSQFTSAYNSFSLWTKFNVQIDEFLSAPEAYWKQHVRQRDRATYARNSMMAEFGFPDEREDLRDNEPFIEHYVHYLDSKFDFVLVTEYFDESLIYLRRLLCWEMENVLYVPGNVGSYTFEPKTVAKSSFLLTHQKWSKADYYLYRHFLAKFKETLKHQGQDFFDEVEIFRKALSKINKCGGVEYVKINGTGSRGRTYSRHTKINCIPGGIFIPISST</sequence>
<comment type="similarity">
    <text evidence="2">Belongs to the galactose-3-O-sulfotransferase family.</text>
</comment>
<protein>
    <submittedName>
        <fullName evidence="12">Galactosylceramide sulfotransferase</fullName>
    </submittedName>
</protein>
<dbReference type="RefSeq" id="XP_013405655.1">
    <property type="nucleotide sequence ID" value="XM_013550201.1"/>
</dbReference>
<dbReference type="Proteomes" id="UP000085678">
    <property type="component" value="Unplaced"/>
</dbReference>
<evidence type="ECO:0000256" key="2">
    <source>
        <dbReference type="ARBA" id="ARBA00008124"/>
    </source>
</evidence>
<dbReference type="GO" id="GO:0009247">
    <property type="term" value="P:glycolipid biosynthetic process"/>
    <property type="evidence" value="ECO:0007669"/>
    <property type="project" value="InterPro"/>
</dbReference>
<dbReference type="Gene3D" id="3.40.50.300">
    <property type="entry name" value="P-loop containing nucleotide triphosphate hydrolases"/>
    <property type="match status" value="1"/>
</dbReference>
<dbReference type="InParanoid" id="A0A1S3J5I8"/>
<dbReference type="GO" id="GO:0001733">
    <property type="term" value="F:galactosylceramide sulfotransferase activity"/>
    <property type="evidence" value="ECO:0007669"/>
    <property type="project" value="InterPro"/>
</dbReference>
<dbReference type="PANTHER" id="PTHR14647">
    <property type="entry name" value="GALACTOSE-3-O-SULFOTRANSFERASE"/>
    <property type="match status" value="1"/>
</dbReference>
<dbReference type="OrthoDB" id="514299at2759"/>
<evidence type="ECO:0000256" key="8">
    <source>
        <dbReference type="ARBA" id="ARBA00023136"/>
    </source>
</evidence>
<reference evidence="12" key="1">
    <citation type="submission" date="2025-08" db="UniProtKB">
        <authorList>
            <consortium name="RefSeq"/>
        </authorList>
    </citation>
    <scope>IDENTIFICATION</scope>
    <source>
        <tissue evidence="12">Gonads</tissue>
    </source>
</reference>
<keyword evidence="8 10" id="KW-0472">Membrane</keyword>
<evidence type="ECO:0000313" key="11">
    <source>
        <dbReference type="Proteomes" id="UP000085678"/>
    </source>
</evidence>
<evidence type="ECO:0000256" key="7">
    <source>
        <dbReference type="ARBA" id="ARBA00023034"/>
    </source>
</evidence>
<keyword evidence="11" id="KW-1185">Reference proteome</keyword>
<evidence type="ECO:0000256" key="10">
    <source>
        <dbReference type="SAM" id="Phobius"/>
    </source>
</evidence>
<name>A0A1S3J5I8_LINAN</name>
<dbReference type="InterPro" id="IPR009729">
    <property type="entry name" value="Gal-3-0_sulfotransfrase"/>
</dbReference>
<keyword evidence="9" id="KW-0325">Glycoprotein</keyword>
<evidence type="ECO:0000256" key="1">
    <source>
        <dbReference type="ARBA" id="ARBA00004323"/>
    </source>
</evidence>
<proteinExistence type="inferred from homology"/>
<evidence type="ECO:0000256" key="9">
    <source>
        <dbReference type="ARBA" id="ARBA00023180"/>
    </source>
</evidence>
<dbReference type="STRING" id="7574.A0A1S3J5I8"/>
<dbReference type="GeneID" id="106170356"/>
<keyword evidence="5" id="KW-0735">Signal-anchor</keyword>
<keyword evidence="4 10" id="KW-0812">Transmembrane</keyword>
<dbReference type="Pfam" id="PF06990">
    <property type="entry name" value="Gal-3-0_sulfotr"/>
    <property type="match status" value="1"/>
</dbReference>
<comment type="subcellular location">
    <subcellularLocation>
        <location evidence="1">Golgi apparatus membrane</location>
        <topology evidence="1">Single-pass type II membrane protein</topology>
    </subcellularLocation>
</comment>
<dbReference type="GO" id="GO:0000139">
    <property type="term" value="C:Golgi membrane"/>
    <property type="evidence" value="ECO:0007669"/>
    <property type="project" value="UniProtKB-SubCell"/>
</dbReference>
<dbReference type="AlphaFoldDB" id="A0A1S3J5I8"/>
<keyword evidence="6 10" id="KW-1133">Transmembrane helix</keyword>
<gene>
    <name evidence="12" type="primary">LOC106170356</name>
</gene>
<evidence type="ECO:0000256" key="3">
    <source>
        <dbReference type="ARBA" id="ARBA00022679"/>
    </source>
</evidence>
<evidence type="ECO:0000313" key="12">
    <source>
        <dbReference type="RefSeq" id="XP_013405655.1"/>
    </source>
</evidence>
<evidence type="ECO:0000256" key="4">
    <source>
        <dbReference type="ARBA" id="ARBA00022692"/>
    </source>
</evidence>